<dbReference type="EMBL" id="JALNTZ010000004">
    <property type="protein sequence ID" value="KAJ3655738.1"/>
    <property type="molecule type" value="Genomic_DNA"/>
</dbReference>
<dbReference type="AlphaFoldDB" id="A0AA38ID65"/>
<proteinExistence type="predicted"/>
<protein>
    <submittedName>
        <fullName evidence="1">Uncharacterized protein</fullName>
    </submittedName>
</protein>
<accession>A0AA38ID65</accession>
<organism evidence="1 2">
    <name type="scientific">Zophobas morio</name>
    <dbReference type="NCBI Taxonomy" id="2755281"/>
    <lineage>
        <taxon>Eukaryota</taxon>
        <taxon>Metazoa</taxon>
        <taxon>Ecdysozoa</taxon>
        <taxon>Arthropoda</taxon>
        <taxon>Hexapoda</taxon>
        <taxon>Insecta</taxon>
        <taxon>Pterygota</taxon>
        <taxon>Neoptera</taxon>
        <taxon>Endopterygota</taxon>
        <taxon>Coleoptera</taxon>
        <taxon>Polyphaga</taxon>
        <taxon>Cucujiformia</taxon>
        <taxon>Tenebrionidae</taxon>
        <taxon>Zophobas</taxon>
    </lineage>
</organism>
<dbReference type="Proteomes" id="UP001168821">
    <property type="component" value="Unassembled WGS sequence"/>
</dbReference>
<comment type="caution">
    <text evidence="1">The sequence shown here is derived from an EMBL/GenBank/DDBJ whole genome shotgun (WGS) entry which is preliminary data.</text>
</comment>
<name>A0AA38ID65_9CUCU</name>
<gene>
    <name evidence="1" type="ORF">Zmor_014855</name>
</gene>
<evidence type="ECO:0000313" key="1">
    <source>
        <dbReference type="EMBL" id="KAJ3655738.1"/>
    </source>
</evidence>
<sequence length="96" mass="10658">MTHQVGESRERGVLAVDRPVVAVVATECNREYVCWLGWEINPVSGGNIVTYERGGVLSTLAETALLLRGLWAGSTSQTVRLGRFQITRQHHQKIAR</sequence>
<reference evidence="1" key="1">
    <citation type="journal article" date="2023" name="G3 (Bethesda)">
        <title>Whole genome assemblies of Zophobas morio and Tenebrio molitor.</title>
        <authorList>
            <person name="Kaur S."/>
            <person name="Stinson S.A."/>
            <person name="diCenzo G.C."/>
        </authorList>
    </citation>
    <scope>NUCLEOTIDE SEQUENCE</scope>
    <source>
        <strain evidence="1">QUZm001</strain>
    </source>
</reference>
<evidence type="ECO:0000313" key="2">
    <source>
        <dbReference type="Proteomes" id="UP001168821"/>
    </source>
</evidence>
<keyword evidence="2" id="KW-1185">Reference proteome</keyword>